<evidence type="ECO:0000256" key="1">
    <source>
        <dbReference type="SAM" id="Phobius"/>
    </source>
</evidence>
<reference evidence="2 3" key="1">
    <citation type="journal article" date="2003" name="Proc. Natl. Acad. Sci. U.S.A.">
        <title>Complete genome sequence of the marine planctomycete Pirellula sp. strain 1.</title>
        <authorList>
            <person name="Gloeckner F.O."/>
            <person name="Kube M."/>
            <person name="Bauer M."/>
            <person name="Teeling H."/>
            <person name="Lombardot T."/>
            <person name="Ludwig W."/>
            <person name="Gade D."/>
            <person name="Beck A."/>
            <person name="Borzym K."/>
            <person name="Heitmann K."/>
            <person name="Rabus R."/>
            <person name="Schlesner H."/>
            <person name="Amann R."/>
            <person name="Reinhardt R."/>
        </authorList>
    </citation>
    <scope>NUCLEOTIDE SEQUENCE [LARGE SCALE GENOMIC DNA]</scope>
    <source>
        <strain evidence="3">DSM 10527 / NCIMB 13988 / SH1</strain>
    </source>
</reference>
<feature type="transmembrane region" description="Helical" evidence="1">
    <location>
        <begin position="148"/>
        <end position="168"/>
    </location>
</feature>
<dbReference type="KEGG" id="rba:RB4460"/>
<dbReference type="RefSeq" id="WP_011119919.1">
    <property type="nucleotide sequence ID" value="NC_005027.1"/>
</dbReference>
<feature type="transmembrane region" description="Helical" evidence="1">
    <location>
        <begin position="108"/>
        <end position="128"/>
    </location>
</feature>
<dbReference type="STRING" id="243090.RB4460"/>
<keyword evidence="1" id="KW-0812">Transmembrane</keyword>
<dbReference type="PATRIC" id="fig|243090.15.peg.2079"/>
<evidence type="ECO:0000313" key="3">
    <source>
        <dbReference type="Proteomes" id="UP000001025"/>
    </source>
</evidence>
<keyword evidence="1" id="KW-1133">Transmembrane helix</keyword>
<protein>
    <recommendedName>
        <fullName evidence="4">DUF2254 domain-containing protein</fullName>
    </recommendedName>
</protein>
<sequence length="422" mass="48180">MKAYLQQLLYRIKGSYWFIPSLMVLSAIVLSQVTIWIDRTVGNAWLQQYWFTSMNQPDGARALLATVAGSMITVAGVTFSLTILAVSHATSHFGPRLLDNFMRDRGNQITLGTFVATFLYCLLVLRVVRGDAVPESWELSVEAFVPQLSLFVSLVLTIASVGELIYFIHHVPDSIHISTVLRRLAIDMSEKFDELYPETLGQALDEEQEVPSLSSDFLHTVRSDVTGYLQGIDDDELIQFAKEQSAVVRLIKRPGDFVRRSEIIAEVTRMTEWNEEHAKKVRHGFAIGYSRTPTQDVFFILNEFVEVATRALSPGVNDPFTAMQCIDWLSDGLVQLSQRKLPTRYRMDEQDELRIITTEVTRADFVQSMLWQLVPYVRNDRNASIYFIESMKRVIEISNCKPLNELIEEPIRDLEKALEDEN</sequence>
<dbReference type="eggNOG" id="COG4325">
    <property type="taxonomic scope" value="Bacteria"/>
</dbReference>
<organism evidence="2 3">
    <name type="scientific">Rhodopirellula baltica (strain DSM 10527 / NCIMB 13988 / SH1)</name>
    <dbReference type="NCBI Taxonomy" id="243090"/>
    <lineage>
        <taxon>Bacteria</taxon>
        <taxon>Pseudomonadati</taxon>
        <taxon>Planctomycetota</taxon>
        <taxon>Planctomycetia</taxon>
        <taxon>Pirellulales</taxon>
        <taxon>Pirellulaceae</taxon>
        <taxon>Rhodopirellula</taxon>
    </lineage>
</organism>
<dbReference type="EMBL" id="BX294140">
    <property type="protein sequence ID" value="CAD73799.1"/>
    <property type="molecule type" value="Genomic_DNA"/>
</dbReference>
<dbReference type="AlphaFoldDB" id="Q7USJ7"/>
<feature type="transmembrane region" description="Helical" evidence="1">
    <location>
        <begin position="16"/>
        <end position="37"/>
    </location>
</feature>
<feature type="transmembrane region" description="Helical" evidence="1">
    <location>
        <begin position="62"/>
        <end position="87"/>
    </location>
</feature>
<dbReference type="InterPro" id="IPR018723">
    <property type="entry name" value="DUF2254_membrane"/>
</dbReference>
<dbReference type="Proteomes" id="UP000001025">
    <property type="component" value="Chromosome"/>
</dbReference>
<keyword evidence="3" id="KW-1185">Reference proteome</keyword>
<dbReference type="EnsemblBacteria" id="CAD73799">
    <property type="protein sequence ID" value="CAD73799"/>
    <property type="gene ID" value="RB4460"/>
</dbReference>
<dbReference type="InParanoid" id="Q7USJ7"/>
<accession>Q7USJ7</accession>
<dbReference type="HOGENOM" id="CLU_032303_1_1_0"/>
<evidence type="ECO:0008006" key="4">
    <source>
        <dbReference type="Google" id="ProtNLM"/>
    </source>
</evidence>
<dbReference type="OrthoDB" id="2955631at2"/>
<gene>
    <name evidence="2" type="ordered locus">RB4460</name>
</gene>
<evidence type="ECO:0000313" key="2">
    <source>
        <dbReference type="EMBL" id="CAD73799.1"/>
    </source>
</evidence>
<dbReference type="Pfam" id="PF10011">
    <property type="entry name" value="DUF2254"/>
    <property type="match status" value="1"/>
</dbReference>
<name>Q7USJ7_RHOBA</name>
<keyword evidence="1" id="KW-0472">Membrane</keyword>
<proteinExistence type="predicted"/>